<name>A0A6H1ZUW9_9ZZZZ</name>
<proteinExistence type="predicted"/>
<accession>A0A6H1ZUW9</accession>
<gene>
    <name evidence="1" type="ORF">TM448A02269_0007</name>
</gene>
<protein>
    <submittedName>
        <fullName evidence="1">Uncharacterized protein</fullName>
    </submittedName>
</protein>
<reference evidence="1" key="1">
    <citation type="submission" date="2020-03" db="EMBL/GenBank/DDBJ databases">
        <title>The deep terrestrial virosphere.</title>
        <authorList>
            <person name="Holmfeldt K."/>
            <person name="Nilsson E."/>
            <person name="Simone D."/>
            <person name="Lopez-Fernandez M."/>
            <person name="Wu X."/>
            <person name="de Brujin I."/>
            <person name="Lundin D."/>
            <person name="Andersson A."/>
            <person name="Bertilsson S."/>
            <person name="Dopson M."/>
        </authorList>
    </citation>
    <scope>NUCLEOTIDE SEQUENCE</scope>
    <source>
        <strain evidence="1">TM448A02269</strain>
    </source>
</reference>
<evidence type="ECO:0000313" key="1">
    <source>
        <dbReference type="EMBL" id="QJA51726.1"/>
    </source>
</evidence>
<dbReference type="AlphaFoldDB" id="A0A6H1ZUW9"/>
<organism evidence="1">
    <name type="scientific">viral metagenome</name>
    <dbReference type="NCBI Taxonomy" id="1070528"/>
    <lineage>
        <taxon>unclassified sequences</taxon>
        <taxon>metagenomes</taxon>
        <taxon>organismal metagenomes</taxon>
    </lineage>
</organism>
<dbReference type="EMBL" id="MT144285">
    <property type="protein sequence ID" value="QJA51726.1"/>
    <property type="molecule type" value="Genomic_DNA"/>
</dbReference>
<sequence>MAGDYKVTLKIVVAVGKDEAEMVNEENFFSDITFSKMVNISDSFYELLAKLKK</sequence>